<dbReference type="GO" id="GO:0045499">
    <property type="term" value="F:chemorepellent activity"/>
    <property type="evidence" value="ECO:0007669"/>
    <property type="project" value="TreeGrafter"/>
</dbReference>
<name>A0A4Z2G4A0_9TELE</name>
<feature type="domain" description="Sema" evidence="9">
    <location>
        <begin position="33"/>
        <end position="122"/>
    </location>
</feature>
<gene>
    <name evidence="10" type="primary">Sema3a</name>
    <name evidence="10" type="ORF">EYF80_041437</name>
</gene>
<dbReference type="SUPFAM" id="SSF101912">
    <property type="entry name" value="Sema domain"/>
    <property type="match status" value="1"/>
</dbReference>
<evidence type="ECO:0000256" key="8">
    <source>
        <dbReference type="SAM" id="SignalP"/>
    </source>
</evidence>
<reference evidence="10 11" key="1">
    <citation type="submission" date="2019-03" db="EMBL/GenBank/DDBJ databases">
        <title>First draft genome of Liparis tanakae, snailfish: a comprehensive survey of snailfish specific genes.</title>
        <authorList>
            <person name="Kim W."/>
            <person name="Song I."/>
            <person name="Jeong J.-H."/>
            <person name="Kim D."/>
            <person name="Kim S."/>
            <person name="Ryu S."/>
            <person name="Song J.Y."/>
            <person name="Lee S.K."/>
        </authorList>
    </citation>
    <scope>NUCLEOTIDE SEQUENCE [LARGE SCALE GENOMIC DNA]</scope>
    <source>
        <tissue evidence="10">Muscle</tissue>
    </source>
</reference>
<evidence type="ECO:0000256" key="6">
    <source>
        <dbReference type="ARBA" id="ARBA00023319"/>
    </source>
</evidence>
<protein>
    <submittedName>
        <fullName evidence="10">Semaphorin-3A</fullName>
    </submittedName>
</protein>
<feature type="chain" id="PRO_5021475021" evidence="8">
    <location>
        <begin position="25"/>
        <end position="122"/>
    </location>
</feature>
<keyword evidence="1" id="KW-0217">Developmental protein</keyword>
<dbReference type="GO" id="GO:0071526">
    <property type="term" value="P:semaphorin-plexin signaling pathway"/>
    <property type="evidence" value="ECO:0007669"/>
    <property type="project" value="TreeGrafter"/>
</dbReference>
<dbReference type="GO" id="GO:0005615">
    <property type="term" value="C:extracellular space"/>
    <property type="evidence" value="ECO:0007669"/>
    <property type="project" value="TreeGrafter"/>
</dbReference>
<evidence type="ECO:0000256" key="4">
    <source>
        <dbReference type="ARBA" id="ARBA00022902"/>
    </source>
</evidence>
<keyword evidence="2 8" id="KW-0732">Signal</keyword>
<dbReference type="InterPro" id="IPR036352">
    <property type="entry name" value="Semap_dom_sf"/>
</dbReference>
<evidence type="ECO:0000256" key="1">
    <source>
        <dbReference type="ARBA" id="ARBA00022473"/>
    </source>
</evidence>
<dbReference type="GO" id="GO:0030424">
    <property type="term" value="C:axon"/>
    <property type="evidence" value="ECO:0007669"/>
    <property type="project" value="TreeGrafter"/>
</dbReference>
<evidence type="ECO:0000313" key="10">
    <source>
        <dbReference type="EMBL" id="TNN48358.1"/>
    </source>
</evidence>
<dbReference type="Gene3D" id="2.130.10.10">
    <property type="entry name" value="YVTN repeat-like/Quinoprotein amine dehydrogenase"/>
    <property type="match status" value="1"/>
</dbReference>
<accession>A0A4Z2G4A0</accession>
<feature type="signal peptide" evidence="8">
    <location>
        <begin position="1"/>
        <end position="24"/>
    </location>
</feature>
<keyword evidence="4" id="KW-0524">Neurogenesis</keyword>
<dbReference type="PANTHER" id="PTHR11036:SF23">
    <property type="entry name" value="SEMAPHORIN-3A"/>
    <property type="match status" value="1"/>
</dbReference>
<dbReference type="PANTHER" id="PTHR11036">
    <property type="entry name" value="SEMAPHORIN"/>
    <property type="match status" value="1"/>
</dbReference>
<dbReference type="GO" id="GO:0008045">
    <property type="term" value="P:motor neuron axon guidance"/>
    <property type="evidence" value="ECO:0007669"/>
    <property type="project" value="TreeGrafter"/>
</dbReference>
<keyword evidence="5" id="KW-0325">Glycoprotein</keyword>
<dbReference type="GO" id="GO:0038191">
    <property type="term" value="F:neuropilin binding"/>
    <property type="evidence" value="ECO:0007669"/>
    <property type="project" value="TreeGrafter"/>
</dbReference>
<evidence type="ECO:0000256" key="3">
    <source>
        <dbReference type="ARBA" id="ARBA00022782"/>
    </source>
</evidence>
<dbReference type="InterPro" id="IPR027231">
    <property type="entry name" value="Semaphorin"/>
</dbReference>
<dbReference type="OrthoDB" id="8941170at2759"/>
<comment type="caution">
    <text evidence="7">Lacks conserved residue(s) required for the propagation of feature annotation.</text>
</comment>
<dbReference type="PROSITE" id="PS51004">
    <property type="entry name" value="SEMA"/>
    <property type="match status" value="1"/>
</dbReference>
<evidence type="ECO:0000256" key="5">
    <source>
        <dbReference type="ARBA" id="ARBA00023180"/>
    </source>
</evidence>
<dbReference type="GO" id="GO:0001755">
    <property type="term" value="P:neural crest cell migration"/>
    <property type="evidence" value="ECO:0007669"/>
    <property type="project" value="TreeGrafter"/>
</dbReference>
<proteinExistence type="predicted"/>
<dbReference type="InterPro" id="IPR015943">
    <property type="entry name" value="WD40/YVTN_repeat-like_dom_sf"/>
</dbReference>
<dbReference type="Proteomes" id="UP000314294">
    <property type="component" value="Unassembled WGS sequence"/>
</dbReference>
<dbReference type="AlphaFoldDB" id="A0A4Z2G4A0"/>
<evidence type="ECO:0000259" key="9">
    <source>
        <dbReference type="PROSITE" id="PS51004"/>
    </source>
</evidence>
<dbReference type="GO" id="GO:0030335">
    <property type="term" value="P:positive regulation of cell migration"/>
    <property type="evidence" value="ECO:0007669"/>
    <property type="project" value="TreeGrafter"/>
</dbReference>
<evidence type="ECO:0000256" key="7">
    <source>
        <dbReference type="PROSITE-ProRule" id="PRU00352"/>
    </source>
</evidence>
<keyword evidence="3" id="KW-0221">Differentiation</keyword>
<keyword evidence="11" id="KW-1185">Reference proteome</keyword>
<dbReference type="GO" id="GO:0005886">
    <property type="term" value="C:plasma membrane"/>
    <property type="evidence" value="ECO:0007669"/>
    <property type="project" value="TreeGrafter"/>
</dbReference>
<dbReference type="InterPro" id="IPR001627">
    <property type="entry name" value="Semap_dom"/>
</dbReference>
<dbReference type="GO" id="GO:0030215">
    <property type="term" value="F:semaphorin receptor binding"/>
    <property type="evidence" value="ECO:0007669"/>
    <property type="project" value="InterPro"/>
</dbReference>
<evidence type="ECO:0000313" key="11">
    <source>
        <dbReference type="Proteomes" id="UP000314294"/>
    </source>
</evidence>
<dbReference type="EMBL" id="SRLO01000700">
    <property type="protein sequence ID" value="TNN48358.1"/>
    <property type="molecule type" value="Genomic_DNA"/>
</dbReference>
<organism evidence="10 11">
    <name type="scientific">Liparis tanakae</name>
    <name type="common">Tanaka's snailfish</name>
    <dbReference type="NCBI Taxonomy" id="230148"/>
    <lineage>
        <taxon>Eukaryota</taxon>
        <taxon>Metazoa</taxon>
        <taxon>Chordata</taxon>
        <taxon>Craniata</taxon>
        <taxon>Vertebrata</taxon>
        <taxon>Euteleostomi</taxon>
        <taxon>Actinopterygii</taxon>
        <taxon>Neopterygii</taxon>
        <taxon>Teleostei</taxon>
        <taxon>Neoteleostei</taxon>
        <taxon>Acanthomorphata</taxon>
        <taxon>Eupercaria</taxon>
        <taxon>Perciformes</taxon>
        <taxon>Cottioidei</taxon>
        <taxon>Cottales</taxon>
        <taxon>Liparidae</taxon>
        <taxon>Liparis</taxon>
    </lineage>
</organism>
<evidence type="ECO:0000256" key="2">
    <source>
        <dbReference type="ARBA" id="ARBA00022729"/>
    </source>
</evidence>
<dbReference type="GO" id="GO:0098978">
    <property type="term" value="C:glutamatergic synapse"/>
    <property type="evidence" value="ECO:0007669"/>
    <property type="project" value="TreeGrafter"/>
</dbReference>
<sequence length="122" mass="13577">MGSLWGSTVLLWGLVLLGTEGGGAQQNKNNVPRLRLSYKDMLESNNLVTFEGLANSSSYHTFLLDEEKGRLVVGAKDHIFSFNLLNISRDYAQIPWLASATRRDECKWAGKDLSVRAQTSCK</sequence>
<comment type="caution">
    <text evidence="10">The sequence shown here is derived from an EMBL/GenBank/DDBJ whole genome shotgun (WGS) entry which is preliminary data.</text>
</comment>
<keyword evidence="6" id="KW-0393">Immunoglobulin domain</keyword>